<feature type="coiled-coil region" evidence="17">
    <location>
        <begin position="60"/>
        <end position="105"/>
    </location>
</feature>
<keyword evidence="7 15" id="KW-1133">Transmembrane helix</keyword>
<dbReference type="Proteomes" id="UP000321577">
    <property type="component" value="Unassembled WGS sequence"/>
</dbReference>
<dbReference type="SUPFAM" id="SSF81573">
    <property type="entry name" value="F1F0 ATP synthase subunit B, membrane domain"/>
    <property type="match status" value="1"/>
</dbReference>
<evidence type="ECO:0000313" key="19">
    <source>
        <dbReference type="Proteomes" id="UP000321577"/>
    </source>
</evidence>
<evidence type="ECO:0000256" key="10">
    <source>
        <dbReference type="ARBA" id="ARBA00023310"/>
    </source>
</evidence>
<dbReference type="AlphaFoldDB" id="A0A512MCF2"/>
<evidence type="ECO:0000256" key="15">
    <source>
        <dbReference type="HAMAP-Rule" id="MF_01398"/>
    </source>
</evidence>
<gene>
    <name evidence="15" type="primary">atpF</name>
    <name evidence="18" type="ORF">BGE01nite_37000</name>
</gene>
<keyword evidence="6 15" id="KW-0375">Hydrogen ion transport</keyword>
<evidence type="ECO:0000313" key="18">
    <source>
        <dbReference type="EMBL" id="GEP44409.1"/>
    </source>
</evidence>
<dbReference type="InterPro" id="IPR028987">
    <property type="entry name" value="ATP_synth_B-like_membr_sf"/>
</dbReference>
<evidence type="ECO:0000256" key="4">
    <source>
        <dbReference type="ARBA" id="ARBA00022547"/>
    </source>
</evidence>
<dbReference type="GO" id="GO:0005886">
    <property type="term" value="C:plasma membrane"/>
    <property type="evidence" value="ECO:0007669"/>
    <property type="project" value="UniProtKB-SubCell"/>
</dbReference>
<evidence type="ECO:0000256" key="5">
    <source>
        <dbReference type="ARBA" id="ARBA00022692"/>
    </source>
</evidence>
<dbReference type="GO" id="GO:0045259">
    <property type="term" value="C:proton-transporting ATP synthase complex"/>
    <property type="evidence" value="ECO:0007669"/>
    <property type="project" value="UniProtKB-KW"/>
</dbReference>
<dbReference type="InterPro" id="IPR002146">
    <property type="entry name" value="ATP_synth_b/b'su_bac/chlpt"/>
</dbReference>
<proteinExistence type="inferred from homology"/>
<comment type="caution">
    <text evidence="18">The sequence shown here is derived from an EMBL/GenBank/DDBJ whole genome shotgun (WGS) entry which is preliminary data.</text>
</comment>
<evidence type="ECO:0000256" key="6">
    <source>
        <dbReference type="ARBA" id="ARBA00022781"/>
    </source>
</evidence>
<evidence type="ECO:0000256" key="2">
    <source>
        <dbReference type="ARBA" id="ARBA00022448"/>
    </source>
</evidence>
<keyword evidence="5 15" id="KW-0812">Transmembrane</keyword>
<comment type="similarity">
    <text evidence="1 15 16">Belongs to the ATPase B chain family.</text>
</comment>
<keyword evidence="8 15" id="KW-0406">Ion transport</keyword>
<keyword evidence="17" id="KW-0175">Coiled coil</keyword>
<dbReference type="NCBIfam" id="TIGR01144">
    <property type="entry name" value="ATP_synt_b"/>
    <property type="match status" value="1"/>
</dbReference>
<keyword evidence="10 15" id="KW-0066">ATP synthesis</keyword>
<feature type="transmembrane region" description="Helical" evidence="15">
    <location>
        <begin position="34"/>
        <end position="57"/>
    </location>
</feature>
<dbReference type="PANTHER" id="PTHR33445">
    <property type="entry name" value="ATP SYNTHASE SUBUNIT B', CHLOROPLASTIC"/>
    <property type="match status" value="1"/>
</dbReference>
<dbReference type="RefSeq" id="WP_246145755.1">
    <property type="nucleotide sequence ID" value="NZ_BKAG01000029.1"/>
</dbReference>
<evidence type="ECO:0000256" key="9">
    <source>
        <dbReference type="ARBA" id="ARBA00023136"/>
    </source>
</evidence>
<comment type="function">
    <text evidence="11 15">F(1)F(0) ATP synthase produces ATP from ADP in the presence of a proton or sodium gradient. F-type ATPases consist of two structural domains, F(1) containing the extramembraneous catalytic core and F(0) containing the membrane proton channel, linked together by a central stalk and a peripheral stalk. During catalysis, ATP synthesis in the catalytic domain of F(1) is coupled via a rotary mechanism of the central stalk subunits to proton translocation.</text>
</comment>
<dbReference type="Pfam" id="PF00430">
    <property type="entry name" value="ATP-synt_B"/>
    <property type="match status" value="1"/>
</dbReference>
<sequence length="185" mass="20466">MDLLSPMFGKLTPVLGAGAVDEIVNKFGLDFPKFIAQVIIFVLVYTILKKFAFGPILSMLEQRRQRIADGEAKLEKIARDLAEAEKNAKAVLDKANDDASRLIKEAGDSAKSLAEKRQQEAIHEANQIIAKSREAAKLEHEQLLSQLKREFGRMVSDATSRVTGKVLNSDDQSRINQETSAQVSL</sequence>
<dbReference type="EMBL" id="BKAG01000029">
    <property type="protein sequence ID" value="GEP44409.1"/>
    <property type="molecule type" value="Genomic_DNA"/>
</dbReference>
<evidence type="ECO:0000256" key="13">
    <source>
        <dbReference type="ARBA" id="ARBA00026054"/>
    </source>
</evidence>
<reference evidence="18 19" key="1">
    <citation type="submission" date="2019-07" db="EMBL/GenBank/DDBJ databases">
        <title>Whole genome shotgun sequence of Brevifollis gellanilyticus NBRC 108608.</title>
        <authorList>
            <person name="Hosoyama A."/>
            <person name="Uohara A."/>
            <person name="Ohji S."/>
            <person name="Ichikawa N."/>
        </authorList>
    </citation>
    <scope>NUCLEOTIDE SEQUENCE [LARGE SCALE GENOMIC DNA]</scope>
    <source>
        <strain evidence="18 19">NBRC 108608</strain>
    </source>
</reference>
<dbReference type="GO" id="GO:0012505">
    <property type="term" value="C:endomembrane system"/>
    <property type="evidence" value="ECO:0007669"/>
    <property type="project" value="UniProtKB-SubCell"/>
</dbReference>
<evidence type="ECO:0000256" key="17">
    <source>
        <dbReference type="SAM" id="Coils"/>
    </source>
</evidence>
<accession>A0A512MCF2</accession>
<comment type="function">
    <text evidence="12">Component of the F(0) channel, it forms part of the peripheral stalk, linking F(1) to F(0). The b'-subunit is a diverged and duplicated form of b found in plants and photosynthetic bacteria.</text>
</comment>
<dbReference type="InterPro" id="IPR005864">
    <property type="entry name" value="ATP_synth_F0_bsu_bac"/>
</dbReference>
<keyword evidence="2 15" id="KW-0813">Transport</keyword>
<comment type="subunit">
    <text evidence="15">F-type ATPases have 2 components, F(1) - the catalytic core - and F(0) - the membrane proton channel. F(1) has five subunits: alpha(3), beta(3), gamma(1), delta(1), epsilon(1). F(0) has three main subunits: a(1), b(2) and c(10-14). The alpha and beta chains form an alternating ring which encloses part of the gamma chain. F(1) is attached to F(0) by a central stalk formed by the gamma and epsilon chains, while a peripheral stalk is formed by the delta and b chains.</text>
</comment>
<comment type="subunit">
    <text evidence="13">F-type ATPases have 2 components, F(1) - the catalytic core - and F(0) - the membrane proton channel. F(1) has five subunits: alpha(3), beta(3), gamma(1), delta(1), epsilon(1). F(0) has four main subunits: a(1), b(2) and c(10-14). The alpha and beta chains form an alternating ring which encloses part of the gamma chain. F(1) is attached to F(0) by a central stalk formed by the gamma and epsilon chains, while a peripheral stalk is formed by the delta and b chains.</text>
</comment>
<dbReference type="InterPro" id="IPR050059">
    <property type="entry name" value="ATP_synthase_B_chain"/>
</dbReference>
<evidence type="ECO:0000256" key="1">
    <source>
        <dbReference type="ARBA" id="ARBA00005513"/>
    </source>
</evidence>
<dbReference type="HAMAP" id="MF_01398">
    <property type="entry name" value="ATP_synth_b_bprime"/>
    <property type="match status" value="1"/>
</dbReference>
<dbReference type="GO" id="GO:0046961">
    <property type="term" value="F:proton-transporting ATPase activity, rotational mechanism"/>
    <property type="evidence" value="ECO:0007669"/>
    <property type="project" value="TreeGrafter"/>
</dbReference>
<evidence type="ECO:0000256" key="14">
    <source>
        <dbReference type="ARBA" id="ARBA00037847"/>
    </source>
</evidence>
<evidence type="ECO:0000256" key="16">
    <source>
        <dbReference type="RuleBase" id="RU003848"/>
    </source>
</evidence>
<keyword evidence="9 15" id="KW-0472">Membrane</keyword>
<evidence type="ECO:0000256" key="8">
    <source>
        <dbReference type="ARBA" id="ARBA00023065"/>
    </source>
</evidence>
<dbReference type="GO" id="GO:0046933">
    <property type="term" value="F:proton-transporting ATP synthase activity, rotational mechanism"/>
    <property type="evidence" value="ECO:0007669"/>
    <property type="project" value="UniProtKB-UniRule"/>
</dbReference>
<comment type="subcellular location">
    <subcellularLocation>
        <location evidence="15">Cell membrane</location>
        <topology evidence="15">Single-pass membrane protein</topology>
    </subcellularLocation>
    <subcellularLocation>
        <location evidence="14">Endomembrane system</location>
        <topology evidence="14">Single-pass membrane protein</topology>
    </subcellularLocation>
</comment>
<keyword evidence="3 15" id="KW-1003">Cell membrane</keyword>
<dbReference type="Gene3D" id="1.20.5.2950">
    <property type="match status" value="1"/>
</dbReference>
<name>A0A512MCF2_9BACT</name>
<dbReference type="PANTHER" id="PTHR33445:SF1">
    <property type="entry name" value="ATP SYNTHASE SUBUNIT B"/>
    <property type="match status" value="1"/>
</dbReference>
<keyword evidence="4 15" id="KW-0138">CF(0)</keyword>
<organism evidence="18 19">
    <name type="scientific">Brevifollis gellanilyticus</name>
    <dbReference type="NCBI Taxonomy" id="748831"/>
    <lineage>
        <taxon>Bacteria</taxon>
        <taxon>Pseudomonadati</taxon>
        <taxon>Verrucomicrobiota</taxon>
        <taxon>Verrucomicrobiia</taxon>
        <taxon>Verrucomicrobiales</taxon>
        <taxon>Verrucomicrobiaceae</taxon>
    </lineage>
</organism>
<evidence type="ECO:0000256" key="12">
    <source>
        <dbReference type="ARBA" id="ARBA00025614"/>
    </source>
</evidence>
<evidence type="ECO:0000256" key="7">
    <source>
        <dbReference type="ARBA" id="ARBA00022989"/>
    </source>
</evidence>
<keyword evidence="19" id="KW-1185">Reference proteome</keyword>
<evidence type="ECO:0000256" key="3">
    <source>
        <dbReference type="ARBA" id="ARBA00022475"/>
    </source>
</evidence>
<evidence type="ECO:0000256" key="11">
    <source>
        <dbReference type="ARBA" id="ARBA00025198"/>
    </source>
</evidence>
<dbReference type="CDD" id="cd06503">
    <property type="entry name" value="ATP-synt_Fo_b"/>
    <property type="match status" value="1"/>
</dbReference>
<protein>
    <recommendedName>
        <fullName evidence="15">ATP synthase subunit b</fullName>
    </recommendedName>
    <alternativeName>
        <fullName evidence="15">ATP synthase F(0) sector subunit b</fullName>
    </alternativeName>
    <alternativeName>
        <fullName evidence="15">ATPase subunit I</fullName>
    </alternativeName>
    <alternativeName>
        <fullName evidence="15">F-type ATPase subunit b</fullName>
        <shortName evidence="15">F-ATPase subunit b</shortName>
    </alternativeName>
</protein>